<accession>A0ABT4RQA9</accession>
<evidence type="ECO:0000256" key="2">
    <source>
        <dbReference type="SAM" id="SignalP"/>
    </source>
</evidence>
<dbReference type="RefSeq" id="WP_270006676.1">
    <property type="nucleotide sequence ID" value="NZ_JAPCID010000044.1"/>
</dbReference>
<feature type="region of interest" description="Disordered" evidence="1">
    <location>
        <begin position="132"/>
        <end position="195"/>
    </location>
</feature>
<comment type="caution">
    <text evidence="3">The sequence shown here is derived from an EMBL/GenBank/DDBJ whole genome shotgun (WGS) entry which is preliminary data.</text>
</comment>
<feature type="chain" id="PRO_5047530577" evidence="2">
    <location>
        <begin position="24"/>
        <end position="323"/>
    </location>
</feature>
<dbReference type="InterPro" id="IPR021655">
    <property type="entry name" value="Put_metal-bd"/>
</dbReference>
<keyword evidence="2" id="KW-0732">Signal</keyword>
<dbReference type="Proteomes" id="UP001147700">
    <property type="component" value="Unassembled WGS sequence"/>
</dbReference>
<protein>
    <submittedName>
        <fullName evidence="3">Metal-binding motif-containing protein</fullName>
    </submittedName>
</protein>
<feature type="signal peptide" evidence="2">
    <location>
        <begin position="1"/>
        <end position="23"/>
    </location>
</feature>
<feature type="compositionally biased region" description="Pro residues" evidence="1">
    <location>
        <begin position="135"/>
        <end position="160"/>
    </location>
</feature>
<sequence>MMRAVSGAVTVALMLLVVATAQAERVDMMPAWAWAWVDNQPFVDPSTGAPLPANSAHPRGQVKDRGTPDSYSVKMTVTALGASGQALDQYTVADGSAVYRSLERRLNLSAPVLAVRFELCTVPAAECMTNTFSRPPSPAPTPAPGGPAPGATPTPVPQPAPALDRDGDTFPDTVDCNDTNDAIFPGAREYPGNGRDDDCAGGDQAAKMPGAVKHDWAVTPRTNPKVRSMRVRDALPSAQVTVTCEGRGCPFKLRRATTDRHGEVSLTRLFKGRRLRQGTRVEVAVAAPNMITKVTRFDIRRGVTPTGKSLCVPVGRLEPQRHC</sequence>
<organism evidence="3 4">
    <name type="scientific">Solirubrobacter deserti</name>
    <dbReference type="NCBI Taxonomy" id="2282478"/>
    <lineage>
        <taxon>Bacteria</taxon>
        <taxon>Bacillati</taxon>
        <taxon>Actinomycetota</taxon>
        <taxon>Thermoleophilia</taxon>
        <taxon>Solirubrobacterales</taxon>
        <taxon>Solirubrobacteraceae</taxon>
        <taxon>Solirubrobacter</taxon>
    </lineage>
</organism>
<dbReference type="Pfam" id="PF11617">
    <property type="entry name" value="Cu-binding_MopE"/>
    <property type="match status" value="1"/>
</dbReference>
<name>A0ABT4RQA9_9ACTN</name>
<gene>
    <name evidence="3" type="ORF">OJ962_24865</name>
</gene>
<keyword evidence="4" id="KW-1185">Reference proteome</keyword>
<reference evidence="3" key="1">
    <citation type="submission" date="2022-10" db="EMBL/GenBank/DDBJ databases">
        <title>The WGS of Solirubrobacter sp. CPCC 204708.</title>
        <authorList>
            <person name="Jiang Z."/>
        </authorList>
    </citation>
    <scope>NUCLEOTIDE SEQUENCE</scope>
    <source>
        <strain evidence="3">CPCC 204708</strain>
    </source>
</reference>
<evidence type="ECO:0000313" key="4">
    <source>
        <dbReference type="Proteomes" id="UP001147700"/>
    </source>
</evidence>
<feature type="region of interest" description="Disordered" evidence="1">
    <location>
        <begin position="47"/>
        <end position="68"/>
    </location>
</feature>
<proteinExistence type="predicted"/>
<evidence type="ECO:0000313" key="3">
    <source>
        <dbReference type="EMBL" id="MDA0140752.1"/>
    </source>
</evidence>
<evidence type="ECO:0000256" key="1">
    <source>
        <dbReference type="SAM" id="MobiDB-lite"/>
    </source>
</evidence>
<dbReference type="EMBL" id="JAPCID010000044">
    <property type="protein sequence ID" value="MDA0140752.1"/>
    <property type="molecule type" value="Genomic_DNA"/>
</dbReference>